<evidence type="ECO:0000313" key="3">
    <source>
        <dbReference type="Proteomes" id="UP000630660"/>
    </source>
</evidence>
<proteinExistence type="predicted"/>
<feature type="chain" id="PRO_5039502828" description="EF-hand domain-containing protein" evidence="1">
    <location>
        <begin position="22"/>
        <end position="678"/>
    </location>
</feature>
<comment type="caution">
    <text evidence="2">The sequence shown here is derived from an EMBL/GenBank/DDBJ whole genome shotgun (WGS) entry which is preliminary data.</text>
</comment>
<reference evidence="2" key="1">
    <citation type="submission" date="2019-11" db="EMBL/GenBank/DDBJ databases">
        <title>Microbial mats filling the niche in hypersaline microbial mats.</title>
        <authorList>
            <person name="Wong H.L."/>
            <person name="Macleod F.I."/>
            <person name="White R.A. III"/>
            <person name="Burns B.P."/>
        </authorList>
    </citation>
    <scope>NUCLEOTIDE SEQUENCE</scope>
    <source>
        <strain evidence="2">Bin_327</strain>
    </source>
</reference>
<evidence type="ECO:0000313" key="2">
    <source>
        <dbReference type="EMBL" id="MBD3365366.1"/>
    </source>
</evidence>
<evidence type="ECO:0008006" key="4">
    <source>
        <dbReference type="Google" id="ProtNLM"/>
    </source>
</evidence>
<accession>A0A9D5QDT0</accession>
<keyword evidence="1" id="KW-0732">Signal</keyword>
<dbReference type="EMBL" id="WJKJ01000304">
    <property type="protein sequence ID" value="MBD3365366.1"/>
    <property type="molecule type" value="Genomic_DNA"/>
</dbReference>
<name>A0A9D5QDT0_UNCW3</name>
<protein>
    <recommendedName>
        <fullName evidence="4">EF-hand domain-containing protein</fullName>
    </recommendedName>
</protein>
<gene>
    <name evidence="2" type="ORF">GF359_09155</name>
</gene>
<feature type="signal peptide" evidence="1">
    <location>
        <begin position="1"/>
        <end position="21"/>
    </location>
</feature>
<sequence>MKRFYLSGGIALFMAVSFGTAINAQVVLERPDDYQMSRTVIPEEEKHYFGHIDELRPLPQDDEFATYAYTYDDMVIFSYDEENFVQVLDIFDNPVWSGTIPLDSFAIVDGLADSVYMVLATGEFTVVSGDPWGMGLGTWCAVDENSRPVSTKLLSVGPKYLQMSGNYAEGVIAVFAYANNTHVIVRNLDTDGVIWEGDLNAGDHYYYRHDDPTNPRGFPYSVEASRPVSALTLNGMGGVYIPSFNGTFVGRDFLTYSPYCYQNGDVTKNVAVLPWEDDTRVIIVDLDNPEDTIWDKVCPTAGVIEGTVISLPRRDQKLGRGLKIHSDKDITFMNVPYATYGNNIIGFYIMAGIDRNGLGIGTEFHVPLVCSGGAGYATRLHVIAYSDNTSFTVTRTPKLGGAEEPIASGTLDRGEYYRFTAASWDVTQVGTYHVVADKGVGTIVNCYDDNGATFLPLWFALHPNIAATPSFQFEETECLVPFPYLVYAENNGNAPDTINLNAVDTKYPEFDNELFDELGLPLYDTDGDGRLDTDIVGAGGRFGVTVEVTPVDKLPFGYVDTCVFSVQSVIDTSKHDTALLVTTIREIEVDLDPDTVIVNAYPGENAVFDLDALHTSWYRPDTLNFDYRTTIPESQWPVELSEGGTPLTDDDGDGMVDIDSVPEGDPPVPVPMQVTVSI</sequence>
<dbReference type="AlphaFoldDB" id="A0A9D5QDT0"/>
<feature type="non-terminal residue" evidence="2">
    <location>
        <position position="678"/>
    </location>
</feature>
<dbReference type="Proteomes" id="UP000630660">
    <property type="component" value="Unassembled WGS sequence"/>
</dbReference>
<organism evidence="2 3">
    <name type="scientific">candidate division WOR-3 bacterium</name>
    <dbReference type="NCBI Taxonomy" id="2052148"/>
    <lineage>
        <taxon>Bacteria</taxon>
        <taxon>Bacteria division WOR-3</taxon>
    </lineage>
</organism>
<evidence type="ECO:0000256" key="1">
    <source>
        <dbReference type="SAM" id="SignalP"/>
    </source>
</evidence>